<evidence type="ECO:0000259" key="4">
    <source>
        <dbReference type="PROSITE" id="PS51857"/>
    </source>
</evidence>
<dbReference type="SMART" id="SM00357">
    <property type="entry name" value="CSP"/>
    <property type="match status" value="1"/>
</dbReference>
<dbReference type="InterPro" id="IPR019844">
    <property type="entry name" value="CSD_CS"/>
</dbReference>
<dbReference type="CDD" id="cd04458">
    <property type="entry name" value="CSP_CDS"/>
    <property type="match status" value="1"/>
</dbReference>
<dbReference type="InterPro" id="IPR011129">
    <property type="entry name" value="CSD"/>
</dbReference>
<dbReference type="STRING" id="37927.SA2016_1766"/>
<dbReference type="EMBL" id="CP014518">
    <property type="protein sequence ID" value="AMM32440.1"/>
    <property type="molecule type" value="Genomic_DNA"/>
</dbReference>
<dbReference type="PROSITE" id="PS00352">
    <property type="entry name" value="CSD_1"/>
    <property type="match status" value="1"/>
</dbReference>
<comment type="subcellular location">
    <subcellularLocation>
        <location evidence="1 3">Cytoplasm</location>
    </subcellularLocation>
</comment>
<keyword evidence="2" id="KW-0963">Cytoplasm</keyword>
<proteinExistence type="predicted"/>
<evidence type="ECO:0000313" key="5">
    <source>
        <dbReference type="EMBL" id="AMM32440.1"/>
    </source>
</evidence>
<dbReference type="PANTHER" id="PTHR11544">
    <property type="entry name" value="COLD SHOCK DOMAIN CONTAINING PROTEINS"/>
    <property type="match status" value="1"/>
</dbReference>
<dbReference type="FunFam" id="2.40.50.140:FF:000006">
    <property type="entry name" value="Cold shock protein CspC"/>
    <property type="match status" value="1"/>
</dbReference>
<dbReference type="PRINTS" id="PR00050">
    <property type="entry name" value="COLDSHOCK"/>
</dbReference>
<keyword evidence="6" id="KW-1185">Reference proteome</keyword>
<dbReference type="SUPFAM" id="SSF50249">
    <property type="entry name" value="Nucleic acid-binding proteins"/>
    <property type="match status" value="1"/>
</dbReference>
<reference evidence="5 6" key="1">
    <citation type="submission" date="2016-02" db="EMBL/GenBank/DDBJ databases">
        <title>Complete genome of Sinomonas atrocyanea KCTC 3377.</title>
        <authorList>
            <person name="Kim K.M."/>
        </authorList>
    </citation>
    <scope>NUCLEOTIDE SEQUENCE [LARGE SCALE GENOMIC DNA]</scope>
    <source>
        <strain evidence="5 6">KCTC 3377</strain>
    </source>
</reference>
<gene>
    <name evidence="5" type="ORF">SA2016_1766</name>
</gene>
<dbReference type="Proteomes" id="UP000070134">
    <property type="component" value="Chromosome"/>
</dbReference>
<accession>A0A126ZZ25</accession>
<evidence type="ECO:0000256" key="3">
    <source>
        <dbReference type="RuleBase" id="RU000408"/>
    </source>
</evidence>
<dbReference type="InterPro" id="IPR050181">
    <property type="entry name" value="Cold_shock_domain"/>
</dbReference>
<dbReference type="GO" id="GO:0005737">
    <property type="term" value="C:cytoplasm"/>
    <property type="evidence" value="ECO:0007669"/>
    <property type="project" value="UniProtKB-SubCell"/>
</dbReference>
<dbReference type="KEGG" id="satk:SA2016_1766"/>
<name>A0A126ZZ25_9MICC</name>
<keyword evidence="5" id="KW-0238">DNA-binding</keyword>
<evidence type="ECO:0000313" key="6">
    <source>
        <dbReference type="Proteomes" id="UP000070134"/>
    </source>
</evidence>
<dbReference type="InterPro" id="IPR012340">
    <property type="entry name" value="NA-bd_OB-fold"/>
</dbReference>
<protein>
    <submittedName>
        <fullName evidence="5">Cold-shock DNA-binding protein family</fullName>
    </submittedName>
</protein>
<dbReference type="Gene3D" id="2.40.50.140">
    <property type="entry name" value="Nucleic acid-binding proteins"/>
    <property type="match status" value="1"/>
</dbReference>
<feature type="domain" description="CSD" evidence="4">
    <location>
        <begin position="28"/>
        <end position="93"/>
    </location>
</feature>
<dbReference type="PROSITE" id="PS51857">
    <property type="entry name" value="CSD_2"/>
    <property type="match status" value="1"/>
</dbReference>
<evidence type="ECO:0000256" key="1">
    <source>
        <dbReference type="ARBA" id="ARBA00004496"/>
    </source>
</evidence>
<organism evidence="5 6">
    <name type="scientific">Sinomonas atrocyanea</name>
    <dbReference type="NCBI Taxonomy" id="37927"/>
    <lineage>
        <taxon>Bacteria</taxon>
        <taxon>Bacillati</taxon>
        <taxon>Actinomycetota</taxon>
        <taxon>Actinomycetes</taxon>
        <taxon>Micrococcales</taxon>
        <taxon>Micrococcaceae</taxon>
        <taxon>Sinomonas</taxon>
    </lineage>
</organism>
<dbReference type="Pfam" id="PF00313">
    <property type="entry name" value="CSD"/>
    <property type="match status" value="1"/>
</dbReference>
<dbReference type="AlphaFoldDB" id="A0A126ZZ25"/>
<dbReference type="PROSITE" id="PS51257">
    <property type="entry name" value="PROKAR_LIPOPROTEIN"/>
    <property type="match status" value="1"/>
</dbReference>
<dbReference type="GO" id="GO:0003677">
    <property type="term" value="F:DNA binding"/>
    <property type="evidence" value="ECO:0007669"/>
    <property type="project" value="UniProtKB-KW"/>
</dbReference>
<sequence>MRASGFTNTAAYQVPTAGACTDPERAVMTTGTVKWFNSEKGFGFIAPDDNSADVFVHFSAIESNGYRELLEGQKVEFETQQGPKGLQAAKVRPL</sequence>
<evidence type="ECO:0000256" key="2">
    <source>
        <dbReference type="ARBA" id="ARBA00022490"/>
    </source>
</evidence>
<dbReference type="InterPro" id="IPR002059">
    <property type="entry name" value="CSP_DNA-bd"/>
</dbReference>